<dbReference type="SUPFAM" id="SSF49265">
    <property type="entry name" value="Fibronectin type III"/>
    <property type="match status" value="1"/>
</dbReference>
<evidence type="ECO:0000313" key="9">
    <source>
        <dbReference type="EMBL" id="MBC6680189.1"/>
    </source>
</evidence>
<evidence type="ECO:0000256" key="3">
    <source>
        <dbReference type="ARBA" id="ARBA00022729"/>
    </source>
</evidence>
<dbReference type="InterPro" id="IPR050541">
    <property type="entry name" value="LRR_TM_domain-containing"/>
</dbReference>
<evidence type="ECO:0000256" key="6">
    <source>
        <dbReference type="SAM" id="SignalP"/>
    </source>
</evidence>
<evidence type="ECO:0000259" key="8">
    <source>
        <dbReference type="PROSITE" id="PS50978"/>
    </source>
</evidence>
<dbReference type="Pfam" id="PF00041">
    <property type="entry name" value="fn3"/>
    <property type="match status" value="1"/>
</dbReference>
<dbReference type="InterPro" id="IPR032675">
    <property type="entry name" value="LRR_dom_sf"/>
</dbReference>
<feature type="domain" description="NEAT" evidence="8">
    <location>
        <begin position="629"/>
        <end position="768"/>
    </location>
</feature>
<dbReference type="Proteomes" id="UP000602647">
    <property type="component" value="Unassembled WGS sequence"/>
</dbReference>
<reference evidence="9" key="1">
    <citation type="submission" date="2020-08" db="EMBL/GenBank/DDBJ databases">
        <title>Genome public.</title>
        <authorList>
            <person name="Liu C."/>
            <person name="Sun Q."/>
        </authorList>
    </citation>
    <scope>NUCLEOTIDE SEQUENCE</scope>
    <source>
        <strain evidence="9">BX12</strain>
    </source>
</reference>
<dbReference type="InterPro" id="IPR003961">
    <property type="entry name" value="FN3_dom"/>
</dbReference>
<dbReference type="Pfam" id="PF13855">
    <property type="entry name" value="LRR_8"/>
    <property type="match status" value="2"/>
</dbReference>
<dbReference type="RefSeq" id="WP_187303288.1">
    <property type="nucleotide sequence ID" value="NZ_JACRYT010000010.1"/>
</dbReference>
<dbReference type="EMBL" id="JACRYT010000010">
    <property type="protein sequence ID" value="MBC6680189.1"/>
    <property type="molecule type" value="Genomic_DNA"/>
</dbReference>
<dbReference type="InterPro" id="IPR003591">
    <property type="entry name" value="Leu-rich_rpt_typical-subtyp"/>
</dbReference>
<dbReference type="CDD" id="cd06920">
    <property type="entry name" value="NEAT"/>
    <property type="match status" value="1"/>
</dbReference>
<dbReference type="InterPro" id="IPR006635">
    <property type="entry name" value="NEAT_dom"/>
</dbReference>
<dbReference type="GO" id="GO:0030313">
    <property type="term" value="C:cell envelope"/>
    <property type="evidence" value="ECO:0007669"/>
    <property type="project" value="UniProtKB-SubCell"/>
</dbReference>
<dbReference type="SUPFAM" id="SSF158911">
    <property type="entry name" value="NEAT domain-like"/>
    <property type="match status" value="2"/>
</dbReference>
<evidence type="ECO:0000256" key="2">
    <source>
        <dbReference type="ARBA" id="ARBA00022614"/>
    </source>
</evidence>
<dbReference type="InterPro" id="IPR001611">
    <property type="entry name" value="Leu-rich_rpt"/>
</dbReference>
<dbReference type="PROSITE" id="PS50978">
    <property type="entry name" value="NEAT"/>
    <property type="match status" value="2"/>
</dbReference>
<keyword evidence="3 6" id="KW-0732">Signal</keyword>
<evidence type="ECO:0000256" key="4">
    <source>
        <dbReference type="ARBA" id="ARBA00022737"/>
    </source>
</evidence>
<dbReference type="PANTHER" id="PTHR24369">
    <property type="entry name" value="ANTIGEN BSP, PUTATIVE-RELATED"/>
    <property type="match status" value="1"/>
</dbReference>
<sequence>MDTHTGQHWLRRGLAFFLILTLLLSMSSVGVFAETNENEKTPVFTKNSNYRAAVTLKKPSDSWYSSFSGYYNTTAEITTGEDTGSPLLTLTLYEGMNYDSWEAEWFTDLQFYPKDSETPIEDLTFTPKDETSGYNTVKGTVTFTLPYLDESGSYKGHGTLNSAAESDVELVIDWSTLEKVLPAAKAPVIKPAGGEFEKTQTVTLESETENAVILYTLDGTDPAYTDGSGQTGTEYKEPITLTKSATVKAIAYVPEQYAASTISSAAFQRTTLPDFEADSEYSVSVQAEDENYDIPGLIDTKAVAYTGGDGQLSRLRLTMLSDWSDNSVSALTIHQTENSKEESDLKEVEISPASGTSGYKEIVGTAMIDLPYAGLGKNYTGTFTLKNGTAGSYTLTVSWDTAEKKLPQVKTPVFSPEGGAIREKTEVKISCETEGASIYYTTDGKTPTEDSTLYEAEKPVSIEKTTTLKAIAVKEGMETSQEASAVYTWELLGGISKAELTQGKEYDTIRLYTSDRTYYDAVSEDALSATDYFIQASQGEKEEKFVYNGGLGGFTVQYNEETSEGIVTLNLDKEAWNTSEPLTLDIVMKAFQNKHLELDLSDPDSVTLTQKDTDSTASEGNVIPVSEMKAGNTYTATFKAYRIDNSSTESMLGGFFDKNVKLSVAADGTITASFYNTVYADSMLDFAVQGSEGTWKGAIKDGKREPEKDASGKITAAVYTLPVPSLSGGDLIAAVNVQAMGGSEAMNGSYDSYTQVKLVFDDTVTEGFSGFAVNNSGMTTEKIKNRALMTIKGMDADRDGYVSDSELQSYQFSAEEKSLDLSYSTVSSHYSVFDDFAMQDISWLKKLGDKSLESINLSGCSITELNDELKGFTKLTSLNLSANCISEIADDAFSDLSKLKDLKLSTNLLTSISKDLFSGLSQVGTGNDSVLDLSNNRISRIEKGAFDDMESITGVYLAENQITSVSEGVFPQRKNFTWISLSKNKLTSVPKGLREIPELEQLDLDQNQIAEIGTSLDNLPSVTEINLSANLLDTVPESLISSNGNLTKLEVSKNSIITAPAVLLKKVAQAQGQFDSIFEYNAVDLEQCDLDDLSETERNTLREKAGEYPSKNDLGISLTAEEGTLSYTSELSGFDYWFWTLCKGGYVSGYVKEAVEKVLGKETVDTVEEFLEFRNANLPDFSSESIKNSILTDSTGTVSAFEVQTQLQELRNGTWHTLKSETVSQKEDAKSGSVKAADINEKGRYRLVKTVSNKTANLQHQIAVYSGQGDGTVSYPERELKDGTYSIPAEMFKPDRKTHSMSNNAIGHTAKLEVKDGTYYLTLDFQGMKISDLFGYLSELKYYDEGYTYGANGLPQGDLVSAQVLSTQKNKDGSDVIDEFNDKAHLYPDQVKFRLVPTAISDKDGYVPLQVFVPIMDSITPGSGTQDVLLKLDWSGVEEGFEDSEEKPSEDPKPQKPPAVKVPAVSGVKVSSGSYNTASVTWKKVSGVSGYEIYRTGGGKTRSVKISAKSAAKLNDKGLKTGTRYTYKVRAYKVSQGITIYGDYSKAVSVKPALKKTRVSLKSKKRKVTIRWKKVDGASGYQIYRSQKKSRGYKRIKTITKGRTVKYTTKKMKKGKRYYYKVRAYRKVGGKKVYSAYSAAKRIRVK</sequence>
<feature type="domain" description="NEAT" evidence="8">
    <location>
        <begin position="1280"/>
        <end position="1448"/>
    </location>
</feature>
<dbReference type="GO" id="GO:0005886">
    <property type="term" value="C:plasma membrane"/>
    <property type="evidence" value="ECO:0007669"/>
    <property type="project" value="TreeGrafter"/>
</dbReference>
<evidence type="ECO:0000313" key="10">
    <source>
        <dbReference type="Proteomes" id="UP000602647"/>
    </source>
</evidence>
<comment type="subcellular location">
    <subcellularLocation>
        <location evidence="1">Cell envelope</location>
    </subcellularLocation>
</comment>
<dbReference type="PROSITE" id="PS50853">
    <property type="entry name" value="FN3"/>
    <property type="match status" value="1"/>
</dbReference>
<dbReference type="Pfam" id="PF05031">
    <property type="entry name" value="NEAT"/>
    <property type="match status" value="1"/>
</dbReference>
<keyword evidence="4" id="KW-0677">Repeat</keyword>
<dbReference type="InterPro" id="IPR037250">
    <property type="entry name" value="NEAT_dom_sf"/>
</dbReference>
<comment type="caution">
    <text evidence="9">The sequence shown here is derived from an EMBL/GenBank/DDBJ whole genome shotgun (WGS) entry which is preliminary data.</text>
</comment>
<dbReference type="Gene3D" id="2.60.40.10">
    <property type="entry name" value="Immunoglobulins"/>
    <property type="match status" value="2"/>
</dbReference>
<dbReference type="Gene3D" id="2.60.40.1850">
    <property type="match status" value="2"/>
</dbReference>
<dbReference type="InterPro" id="IPR013783">
    <property type="entry name" value="Ig-like_fold"/>
</dbReference>
<evidence type="ECO:0000256" key="1">
    <source>
        <dbReference type="ARBA" id="ARBA00004196"/>
    </source>
</evidence>
<evidence type="ECO:0000259" key="7">
    <source>
        <dbReference type="PROSITE" id="PS50853"/>
    </source>
</evidence>
<dbReference type="Pfam" id="PF13290">
    <property type="entry name" value="CHB_HEX_C_1"/>
    <property type="match status" value="2"/>
</dbReference>
<dbReference type="SMART" id="SM00369">
    <property type="entry name" value="LRR_TYP"/>
    <property type="match status" value="6"/>
</dbReference>
<dbReference type="CDD" id="cd00063">
    <property type="entry name" value="FN3"/>
    <property type="match status" value="2"/>
</dbReference>
<dbReference type="Gene3D" id="3.80.10.10">
    <property type="entry name" value="Ribonuclease Inhibitor"/>
    <property type="match status" value="2"/>
</dbReference>
<feature type="chain" id="PRO_5036811771" evidence="6">
    <location>
        <begin position="34"/>
        <end position="1646"/>
    </location>
</feature>
<dbReference type="InterPro" id="IPR018247">
    <property type="entry name" value="EF_Hand_1_Ca_BS"/>
</dbReference>
<evidence type="ECO:0000256" key="5">
    <source>
        <dbReference type="SAM" id="MobiDB-lite"/>
    </source>
</evidence>
<feature type="signal peptide" evidence="6">
    <location>
        <begin position="1"/>
        <end position="33"/>
    </location>
</feature>
<protein>
    <submittedName>
        <fullName evidence="9">NEAT domain-containing protein</fullName>
    </submittedName>
</protein>
<feature type="region of interest" description="Disordered" evidence="5">
    <location>
        <begin position="1440"/>
        <end position="1460"/>
    </location>
</feature>
<dbReference type="SMART" id="SM00725">
    <property type="entry name" value="NEAT"/>
    <property type="match status" value="2"/>
</dbReference>
<organism evidence="9 10">
    <name type="scientific">Zhenpiania hominis</name>
    <dbReference type="NCBI Taxonomy" id="2763644"/>
    <lineage>
        <taxon>Bacteria</taxon>
        <taxon>Bacillati</taxon>
        <taxon>Bacillota</taxon>
        <taxon>Clostridia</taxon>
        <taxon>Peptostreptococcales</taxon>
        <taxon>Anaerovoracaceae</taxon>
        <taxon>Zhenpiania</taxon>
    </lineage>
</organism>
<name>A0A923SSB1_9FIRM</name>
<gene>
    <name evidence="9" type="ORF">H9L42_10125</name>
</gene>
<dbReference type="SUPFAM" id="SSF52058">
    <property type="entry name" value="L domain-like"/>
    <property type="match status" value="1"/>
</dbReference>
<accession>A0A923SSB1</accession>
<dbReference type="InterPro" id="IPR059177">
    <property type="entry name" value="GH29D-like_dom"/>
</dbReference>
<keyword evidence="10" id="KW-1185">Reference proteome</keyword>
<dbReference type="SMART" id="SM00060">
    <property type="entry name" value="FN3"/>
    <property type="match status" value="2"/>
</dbReference>
<dbReference type="InterPro" id="IPR036116">
    <property type="entry name" value="FN3_sf"/>
</dbReference>
<dbReference type="PANTHER" id="PTHR24369:SF210">
    <property type="entry name" value="CHAOPTIN-RELATED"/>
    <property type="match status" value="1"/>
</dbReference>
<dbReference type="PROSITE" id="PS51450">
    <property type="entry name" value="LRR"/>
    <property type="match status" value="2"/>
</dbReference>
<proteinExistence type="predicted"/>
<feature type="domain" description="Fibronectin type-III" evidence="7">
    <location>
        <begin position="1464"/>
        <end position="1557"/>
    </location>
</feature>
<dbReference type="PROSITE" id="PS00018">
    <property type="entry name" value="EF_HAND_1"/>
    <property type="match status" value="1"/>
</dbReference>
<keyword evidence="2" id="KW-0433">Leucine-rich repeat</keyword>